<dbReference type="AlphaFoldDB" id="A0A3P7QJE4"/>
<proteinExistence type="predicted"/>
<accession>A0A3P7QJE4</accession>
<protein>
    <submittedName>
        <fullName evidence="1">Uncharacterized protein</fullName>
    </submittedName>
</protein>
<dbReference type="EMBL" id="UYRV01118108">
    <property type="protein sequence ID" value="VDN30996.1"/>
    <property type="molecule type" value="Genomic_DNA"/>
</dbReference>
<sequence length="93" mass="10197">GVLNCQEYPKLPALVDASNVDVVSAPEDVVRTNIITDFVALTIALCLTFRQIFVCDAAIADAYIVSPGYGIVMKKQTTKNPVRLTQRPFLVQK</sequence>
<name>A0A3P7QJE4_CYLGO</name>
<evidence type="ECO:0000313" key="1">
    <source>
        <dbReference type="EMBL" id="VDN30996.1"/>
    </source>
</evidence>
<keyword evidence="2" id="KW-1185">Reference proteome</keyword>
<dbReference type="Proteomes" id="UP000271889">
    <property type="component" value="Unassembled WGS sequence"/>
</dbReference>
<reference evidence="1 2" key="1">
    <citation type="submission" date="2018-11" db="EMBL/GenBank/DDBJ databases">
        <authorList>
            <consortium name="Pathogen Informatics"/>
        </authorList>
    </citation>
    <scope>NUCLEOTIDE SEQUENCE [LARGE SCALE GENOMIC DNA]</scope>
</reference>
<gene>
    <name evidence="1" type="ORF">CGOC_LOCUS11690</name>
</gene>
<evidence type="ECO:0000313" key="2">
    <source>
        <dbReference type="Proteomes" id="UP000271889"/>
    </source>
</evidence>
<organism evidence="1 2">
    <name type="scientific">Cylicostephanus goldi</name>
    <name type="common">Nematode worm</name>
    <dbReference type="NCBI Taxonomy" id="71465"/>
    <lineage>
        <taxon>Eukaryota</taxon>
        <taxon>Metazoa</taxon>
        <taxon>Ecdysozoa</taxon>
        <taxon>Nematoda</taxon>
        <taxon>Chromadorea</taxon>
        <taxon>Rhabditida</taxon>
        <taxon>Rhabditina</taxon>
        <taxon>Rhabditomorpha</taxon>
        <taxon>Strongyloidea</taxon>
        <taxon>Strongylidae</taxon>
        <taxon>Cylicostephanus</taxon>
    </lineage>
</organism>
<feature type="non-terminal residue" evidence="1">
    <location>
        <position position="1"/>
    </location>
</feature>